<comment type="caution">
    <text evidence="1">The sequence shown here is derived from an EMBL/GenBank/DDBJ whole genome shotgun (WGS) entry which is preliminary data.</text>
</comment>
<organism evidence="1 2">
    <name type="scientific">Diaporthe vaccinii</name>
    <dbReference type="NCBI Taxonomy" id="105482"/>
    <lineage>
        <taxon>Eukaryota</taxon>
        <taxon>Fungi</taxon>
        <taxon>Dikarya</taxon>
        <taxon>Ascomycota</taxon>
        <taxon>Pezizomycotina</taxon>
        <taxon>Sordariomycetes</taxon>
        <taxon>Sordariomycetidae</taxon>
        <taxon>Diaporthales</taxon>
        <taxon>Diaporthaceae</taxon>
        <taxon>Diaporthe</taxon>
        <taxon>Diaporthe eres species complex</taxon>
    </lineage>
</organism>
<proteinExistence type="predicted"/>
<accession>A0ABR4F9Q6</accession>
<evidence type="ECO:0000313" key="2">
    <source>
        <dbReference type="Proteomes" id="UP001600888"/>
    </source>
</evidence>
<dbReference type="EMBL" id="JBAWTH010000006">
    <property type="protein sequence ID" value="KAL2291421.1"/>
    <property type="molecule type" value="Genomic_DNA"/>
</dbReference>
<dbReference type="PANTHER" id="PTHR35391">
    <property type="entry name" value="C2H2-TYPE DOMAIN-CONTAINING PROTEIN-RELATED"/>
    <property type="match status" value="1"/>
</dbReference>
<protein>
    <submittedName>
        <fullName evidence="1">Uncharacterized protein</fullName>
    </submittedName>
</protein>
<dbReference type="Proteomes" id="UP001600888">
    <property type="component" value="Unassembled WGS sequence"/>
</dbReference>
<reference evidence="1 2" key="1">
    <citation type="submission" date="2024-03" db="EMBL/GenBank/DDBJ databases">
        <title>A high-quality draft genome sequence of Diaporthe vaccinii, a causative agent of upright dieback and viscid rot disease in cranberry plants.</title>
        <authorList>
            <person name="Sarrasin M."/>
            <person name="Lang B.F."/>
            <person name="Burger G."/>
        </authorList>
    </citation>
    <scope>NUCLEOTIDE SEQUENCE [LARGE SCALE GENOMIC DNA]</scope>
    <source>
        <strain evidence="1 2">IS7</strain>
    </source>
</reference>
<name>A0ABR4F9Q6_9PEZI</name>
<evidence type="ECO:0000313" key="1">
    <source>
        <dbReference type="EMBL" id="KAL2291421.1"/>
    </source>
</evidence>
<sequence length="223" mass="25218">MNVPKEQIPSLVADGMRGLHELLTVLSDGGASSGTGVVESYFERFKLWAGSLGAHRVSGSRSLQYRLRDASSIRTLLISLLEDLSRLVLKEALPLLRNELIQEVGKEHDEWSDTEELAAYFDDNEDSVSDEALDNHDKELNQVLIQIGGVIDCLLRLSVTISNPAPHDRFKSRAAGQLGYYESWDIQHVLAKFPQIDTKLAERLGRALTQRRKYFKYREDHHC</sequence>
<keyword evidence="2" id="KW-1185">Reference proteome</keyword>
<gene>
    <name evidence="1" type="ORF">FJTKL_12825</name>
</gene>
<dbReference type="PANTHER" id="PTHR35391:SF7">
    <property type="entry name" value="C2H2-TYPE DOMAIN-CONTAINING PROTEIN"/>
    <property type="match status" value="1"/>
</dbReference>